<sequence>MRNYYMQEKVDLLEKDPIKVLACGHTYHKSCYTNNGFKCMHCLSFLRDGIDEQVQSLLERLQRFNEEQQAEVEDPENNIPCDDDDESESVKYMAFTLEEALRKFQQQ</sequence>
<evidence type="ECO:0000256" key="1">
    <source>
        <dbReference type="SAM" id="MobiDB-lite"/>
    </source>
</evidence>
<proteinExistence type="predicted"/>
<evidence type="ECO:0000313" key="2">
    <source>
        <dbReference type="EMBL" id="CAG8667725.1"/>
    </source>
</evidence>
<feature type="compositionally biased region" description="Acidic residues" evidence="1">
    <location>
        <begin position="68"/>
        <end position="86"/>
    </location>
</feature>
<dbReference type="EMBL" id="CAJVPL010007092">
    <property type="protein sequence ID" value="CAG8667725.1"/>
    <property type="molecule type" value="Genomic_DNA"/>
</dbReference>
<dbReference type="InterPro" id="IPR013083">
    <property type="entry name" value="Znf_RING/FYVE/PHD"/>
</dbReference>
<evidence type="ECO:0000313" key="3">
    <source>
        <dbReference type="Proteomes" id="UP000789831"/>
    </source>
</evidence>
<organism evidence="2 3">
    <name type="scientific">Ambispora gerdemannii</name>
    <dbReference type="NCBI Taxonomy" id="144530"/>
    <lineage>
        <taxon>Eukaryota</taxon>
        <taxon>Fungi</taxon>
        <taxon>Fungi incertae sedis</taxon>
        <taxon>Mucoromycota</taxon>
        <taxon>Glomeromycotina</taxon>
        <taxon>Glomeromycetes</taxon>
        <taxon>Archaeosporales</taxon>
        <taxon>Ambisporaceae</taxon>
        <taxon>Ambispora</taxon>
    </lineage>
</organism>
<accession>A0A9N9EDL3</accession>
<reference evidence="2" key="1">
    <citation type="submission" date="2021-06" db="EMBL/GenBank/DDBJ databases">
        <authorList>
            <person name="Kallberg Y."/>
            <person name="Tangrot J."/>
            <person name="Rosling A."/>
        </authorList>
    </citation>
    <scope>NUCLEOTIDE SEQUENCE</scope>
    <source>
        <strain evidence="2">MT106</strain>
    </source>
</reference>
<dbReference type="OrthoDB" id="2470265at2759"/>
<dbReference type="Gene3D" id="3.30.40.10">
    <property type="entry name" value="Zinc/RING finger domain, C3HC4 (zinc finger)"/>
    <property type="match status" value="1"/>
</dbReference>
<gene>
    <name evidence="2" type="ORF">AGERDE_LOCUS12114</name>
</gene>
<name>A0A9N9EDL3_9GLOM</name>
<keyword evidence="3" id="KW-1185">Reference proteome</keyword>
<protein>
    <submittedName>
        <fullName evidence="2">4067_t:CDS:1</fullName>
    </submittedName>
</protein>
<dbReference type="AlphaFoldDB" id="A0A9N9EDL3"/>
<feature type="region of interest" description="Disordered" evidence="1">
    <location>
        <begin position="67"/>
        <end position="86"/>
    </location>
</feature>
<comment type="caution">
    <text evidence="2">The sequence shown here is derived from an EMBL/GenBank/DDBJ whole genome shotgun (WGS) entry which is preliminary data.</text>
</comment>
<dbReference type="Proteomes" id="UP000789831">
    <property type="component" value="Unassembled WGS sequence"/>
</dbReference>